<dbReference type="PROSITE" id="PS51257">
    <property type="entry name" value="PROKAR_LIPOPROTEIN"/>
    <property type="match status" value="1"/>
</dbReference>
<evidence type="ECO:0000256" key="1">
    <source>
        <dbReference type="SAM" id="MobiDB-lite"/>
    </source>
</evidence>
<gene>
    <name evidence="3" type="ORF">NCTC11636_01795</name>
</gene>
<accession>A0A448HIG5</accession>
<evidence type="ECO:0000256" key="2">
    <source>
        <dbReference type="SAM" id="SignalP"/>
    </source>
</evidence>
<feature type="signal peptide" evidence="2">
    <location>
        <begin position="1"/>
        <end position="29"/>
    </location>
</feature>
<feature type="chain" id="PRO_5039281815" description="Lipoprotein" evidence="2">
    <location>
        <begin position="30"/>
        <end position="232"/>
    </location>
</feature>
<dbReference type="OrthoDB" id="3258864at2"/>
<dbReference type="AlphaFoldDB" id="A0A448HIG5"/>
<organism evidence="3 4">
    <name type="scientific">Actinomyces howellii</name>
    <dbReference type="NCBI Taxonomy" id="52771"/>
    <lineage>
        <taxon>Bacteria</taxon>
        <taxon>Bacillati</taxon>
        <taxon>Actinomycetota</taxon>
        <taxon>Actinomycetes</taxon>
        <taxon>Actinomycetales</taxon>
        <taxon>Actinomycetaceae</taxon>
        <taxon>Actinomyces</taxon>
    </lineage>
</organism>
<feature type="region of interest" description="Disordered" evidence="1">
    <location>
        <begin position="34"/>
        <end position="63"/>
    </location>
</feature>
<dbReference type="RefSeq" id="WP_126382816.1">
    <property type="nucleotide sequence ID" value="NZ_LR134350.1"/>
</dbReference>
<dbReference type="KEGG" id="ahw:NCTC11636_01795"/>
<evidence type="ECO:0000313" key="3">
    <source>
        <dbReference type="EMBL" id="VEG28934.1"/>
    </source>
</evidence>
<evidence type="ECO:0008006" key="5">
    <source>
        <dbReference type="Google" id="ProtNLM"/>
    </source>
</evidence>
<dbReference type="EMBL" id="LR134350">
    <property type="protein sequence ID" value="VEG28934.1"/>
    <property type="molecule type" value="Genomic_DNA"/>
</dbReference>
<reference evidence="3 4" key="1">
    <citation type="submission" date="2018-12" db="EMBL/GenBank/DDBJ databases">
        <authorList>
            <consortium name="Pathogen Informatics"/>
        </authorList>
    </citation>
    <scope>NUCLEOTIDE SEQUENCE [LARGE SCALE GENOMIC DNA]</scope>
    <source>
        <strain evidence="3 4">NCTC11636</strain>
    </source>
</reference>
<keyword evidence="2" id="KW-0732">Signal</keyword>
<evidence type="ECO:0000313" key="4">
    <source>
        <dbReference type="Proteomes" id="UP000266895"/>
    </source>
</evidence>
<proteinExistence type="predicted"/>
<dbReference type="Proteomes" id="UP000266895">
    <property type="component" value="Chromosome"/>
</dbReference>
<protein>
    <recommendedName>
        <fullName evidence="5">Lipoprotein</fullName>
    </recommendedName>
</protein>
<feature type="compositionally biased region" description="Low complexity" evidence="1">
    <location>
        <begin position="36"/>
        <end position="63"/>
    </location>
</feature>
<keyword evidence="4" id="KW-1185">Reference proteome</keyword>
<sequence>MAGARVAARRGRCVAGVVAVLMVSVVACSGSGGSGASASPSGDGSASATAAGSASGNASASAAGSVDPAQVTAESLSDEELGFIVTSIPDGLDAQEAEALVAYAAFERFTWQLWFSPAEPVEKIDGAEEHMTAESIPLLEQNYNAQDPGEYTTGPVRIAVASVQVWDTYQPAEAEIVVCMDRTELRDFSASGEEVTSPDSRGRFEYRFSLTMLEGPWKVNSQELISENQCVA</sequence>
<name>A0A448HIG5_9ACTO</name>